<proteinExistence type="inferred from homology"/>
<evidence type="ECO:0000256" key="8">
    <source>
        <dbReference type="ARBA" id="ARBA00023136"/>
    </source>
</evidence>
<dbReference type="CDD" id="cd16326">
    <property type="entry name" value="LolB"/>
    <property type="match status" value="1"/>
</dbReference>
<name>A0ABQ4PI34_9GAMM</name>
<sequence>MNYFTKILISALLLTPLLLGGCASRSDIDLQDINVSHVEQAKAWEMQGKLAVKTRDDKFSTNLYWLHTPNRDQLRLTTMLGTTVMLLERDEDGAQLMIDGNTYQHHDAEQLLKRLTGWSIPIEHLPLWITGQVASSDLVIRYDNNHRPIQVQSTMTQTPWQVEFKSWQHQSGAQLPRLLELTRENIRLKMQINQWQALTNSTPSSDNAGLSHDE</sequence>
<comment type="function">
    <text evidence="13">Plays a critical role in the incorporation of lipoproteins in the outer membrane after they are released by the LolA protein.</text>
</comment>
<evidence type="ECO:0000256" key="5">
    <source>
        <dbReference type="ARBA" id="ARBA00022448"/>
    </source>
</evidence>
<dbReference type="Gene3D" id="2.50.20.10">
    <property type="entry name" value="Lipoprotein localisation LolA/LolB/LppX"/>
    <property type="match status" value="1"/>
</dbReference>
<evidence type="ECO:0000313" key="15">
    <source>
        <dbReference type="EMBL" id="GIU47215.1"/>
    </source>
</evidence>
<evidence type="ECO:0000256" key="1">
    <source>
        <dbReference type="ARBA" id="ARBA00004459"/>
    </source>
</evidence>
<gene>
    <name evidence="13 15" type="primary">lolB</name>
    <name evidence="15" type="ORF">TUM4630_20420</name>
</gene>
<keyword evidence="11 13" id="KW-0998">Cell outer membrane</keyword>
<evidence type="ECO:0000256" key="14">
    <source>
        <dbReference type="SAM" id="SignalP"/>
    </source>
</evidence>
<keyword evidence="8 13" id="KW-0472">Membrane</keyword>
<keyword evidence="16" id="KW-1185">Reference proteome</keyword>
<protein>
    <recommendedName>
        <fullName evidence="4 13">Outer-membrane lipoprotein LolB</fullName>
    </recommendedName>
</protein>
<evidence type="ECO:0000256" key="10">
    <source>
        <dbReference type="ARBA" id="ARBA00023186"/>
    </source>
</evidence>
<dbReference type="HAMAP" id="MF_00233">
    <property type="entry name" value="LolB"/>
    <property type="match status" value="1"/>
</dbReference>
<keyword evidence="10 13" id="KW-0143">Chaperone</keyword>
<dbReference type="PROSITE" id="PS51257">
    <property type="entry name" value="PROKAR_LIPOPROTEIN"/>
    <property type="match status" value="1"/>
</dbReference>
<dbReference type="InterPro" id="IPR004565">
    <property type="entry name" value="OM_lipoprot_LolB"/>
</dbReference>
<evidence type="ECO:0000256" key="13">
    <source>
        <dbReference type="HAMAP-Rule" id="MF_00233"/>
    </source>
</evidence>
<dbReference type="SUPFAM" id="SSF89392">
    <property type="entry name" value="Prokaryotic lipoproteins and lipoprotein localization factors"/>
    <property type="match status" value="1"/>
</dbReference>
<dbReference type="NCBIfam" id="TIGR00548">
    <property type="entry name" value="lolB"/>
    <property type="match status" value="1"/>
</dbReference>
<dbReference type="EMBL" id="BPFB01000021">
    <property type="protein sequence ID" value="GIU47215.1"/>
    <property type="molecule type" value="Genomic_DNA"/>
</dbReference>
<evidence type="ECO:0000256" key="2">
    <source>
        <dbReference type="ARBA" id="ARBA00009696"/>
    </source>
</evidence>
<evidence type="ECO:0000256" key="6">
    <source>
        <dbReference type="ARBA" id="ARBA00022729"/>
    </source>
</evidence>
<dbReference type="InterPro" id="IPR029046">
    <property type="entry name" value="LolA/LolB/LppX"/>
</dbReference>
<keyword evidence="9 13" id="KW-0564">Palmitate</keyword>
<dbReference type="Pfam" id="PF03550">
    <property type="entry name" value="LolB"/>
    <property type="match status" value="1"/>
</dbReference>
<evidence type="ECO:0000313" key="16">
    <source>
        <dbReference type="Proteomes" id="UP000761574"/>
    </source>
</evidence>
<reference evidence="15 16" key="1">
    <citation type="submission" date="2021-05" db="EMBL/GenBank/DDBJ databases">
        <title>Molecular characterization for Shewanella algae harboring chromosomal blaOXA-55-like strains isolated from clinical and environment sample.</title>
        <authorList>
            <person name="Ohama Y."/>
            <person name="Aoki K."/>
            <person name="Harada S."/>
            <person name="Moriya K."/>
            <person name="Ishii Y."/>
            <person name="Tateda K."/>
        </authorList>
    </citation>
    <scope>NUCLEOTIDE SEQUENCE [LARGE SCALE GENOMIC DNA]</scope>
    <source>
        <strain evidence="15 16">LMG 23746</strain>
    </source>
</reference>
<comment type="caution">
    <text evidence="15">The sequence shown here is derived from an EMBL/GenBank/DDBJ whole genome shotgun (WGS) entry which is preliminary data.</text>
</comment>
<keyword evidence="5 13" id="KW-0813">Transport</keyword>
<evidence type="ECO:0000256" key="7">
    <source>
        <dbReference type="ARBA" id="ARBA00022927"/>
    </source>
</evidence>
<comment type="similarity">
    <text evidence="2 13">Belongs to the LolB family.</text>
</comment>
<feature type="chain" id="PRO_5045866775" description="Outer-membrane lipoprotein LolB" evidence="14">
    <location>
        <begin position="26"/>
        <end position="214"/>
    </location>
</feature>
<evidence type="ECO:0000256" key="4">
    <source>
        <dbReference type="ARBA" id="ARBA00016202"/>
    </source>
</evidence>
<comment type="subcellular location">
    <subcellularLocation>
        <location evidence="1 13">Cell outer membrane</location>
        <topology evidence="1 13">Lipid-anchor</topology>
    </subcellularLocation>
</comment>
<accession>A0ABQ4PI34</accession>
<feature type="signal peptide" evidence="14">
    <location>
        <begin position="1"/>
        <end position="25"/>
    </location>
</feature>
<keyword evidence="6 13" id="KW-0732">Signal</keyword>
<evidence type="ECO:0000256" key="11">
    <source>
        <dbReference type="ARBA" id="ARBA00023237"/>
    </source>
</evidence>
<dbReference type="Proteomes" id="UP000761574">
    <property type="component" value="Unassembled WGS sequence"/>
</dbReference>
<evidence type="ECO:0000256" key="3">
    <source>
        <dbReference type="ARBA" id="ARBA00011245"/>
    </source>
</evidence>
<keyword evidence="7 13" id="KW-0653">Protein transport</keyword>
<keyword evidence="12 13" id="KW-0449">Lipoprotein</keyword>
<comment type="subunit">
    <text evidence="3 13">Monomer.</text>
</comment>
<evidence type="ECO:0000256" key="12">
    <source>
        <dbReference type="ARBA" id="ARBA00023288"/>
    </source>
</evidence>
<evidence type="ECO:0000256" key="9">
    <source>
        <dbReference type="ARBA" id="ARBA00023139"/>
    </source>
</evidence>
<organism evidence="15 16">
    <name type="scientific">Shewanella algidipiscicola</name>
    <dbReference type="NCBI Taxonomy" id="614070"/>
    <lineage>
        <taxon>Bacteria</taxon>
        <taxon>Pseudomonadati</taxon>
        <taxon>Pseudomonadota</taxon>
        <taxon>Gammaproteobacteria</taxon>
        <taxon>Alteromonadales</taxon>
        <taxon>Shewanellaceae</taxon>
        <taxon>Shewanella</taxon>
    </lineage>
</organism>